<dbReference type="SMART" id="SM00409">
    <property type="entry name" value="IG"/>
    <property type="match status" value="1"/>
</dbReference>
<dbReference type="Pfam" id="PF13927">
    <property type="entry name" value="Ig_3"/>
    <property type="match status" value="1"/>
</dbReference>
<evidence type="ECO:0000313" key="14">
    <source>
        <dbReference type="Proteomes" id="UP001159428"/>
    </source>
</evidence>
<dbReference type="InterPro" id="IPR056255">
    <property type="entry name" value="CILP-1/2_dom"/>
</dbReference>
<proteinExistence type="predicted"/>
<feature type="disulfide bond" evidence="10">
    <location>
        <begin position="102"/>
        <end position="111"/>
    </location>
</feature>
<dbReference type="FunFam" id="2.60.40.10:FF:000357">
    <property type="entry name" value="Fc receptor like 1"/>
    <property type="match status" value="1"/>
</dbReference>
<feature type="disulfide bond" evidence="10">
    <location>
        <begin position="66"/>
        <end position="75"/>
    </location>
</feature>
<accession>A0AAU9WPD1</accession>
<feature type="disulfide bond" evidence="10">
    <location>
        <begin position="27"/>
        <end position="36"/>
    </location>
</feature>
<dbReference type="SMART" id="SM00181">
    <property type="entry name" value="EGF"/>
    <property type="match status" value="3"/>
</dbReference>
<comment type="caution">
    <text evidence="10">Lacks conserved residue(s) required for the propagation of feature annotation.</text>
</comment>
<dbReference type="InterPro" id="IPR007110">
    <property type="entry name" value="Ig-like_dom"/>
</dbReference>
<evidence type="ECO:0000256" key="1">
    <source>
        <dbReference type="ARBA" id="ARBA00004236"/>
    </source>
</evidence>
<feature type="domain" description="EGF-like" evidence="11">
    <location>
        <begin position="77"/>
        <end position="112"/>
    </location>
</feature>
<dbReference type="Proteomes" id="UP001159428">
    <property type="component" value="Unassembled WGS sequence"/>
</dbReference>
<dbReference type="SUPFAM" id="SSF57196">
    <property type="entry name" value="EGF/Laminin"/>
    <property type="match status" value="3"/>
</dbReference>
<dbReference type="GO" id="GO:0005509">
    <property type="term" value="F:calcium ion binding"/>
    <property type="evidence" value="ECO:0007669"/>
    <property type="project" value="InterPro"/>
</dbReference>
<evidence type="ECO:0000256" key="5">
    <source>
        <dbReference type="ARBA" id="ARBA00022737"/>
    </source>
</evidence>
<dbReference type="SMART" id="SM00179">
    <property type="entry name" value="EGF_CA"/>
    <property type="match status" value="3"/>
</dbReference>
<dbReference type="PANTHER" id="PTHR24033">
    <property type="entry name" value="EGF-LIKE DOMAIN-CONTAINING PROTEIN"/>
    <property type="match status" value="1"/>
</dbReference>
<keyword evidence="7 10" id="KW-1015">Disulfide bond</keyword>
<evidence type="ECO:0000259" key="12">
    <source>
        <dbReference type="PROSITE" id="PS50835"/>
    </source>
</evidence>
<evidence type="ECO:0000256" key="4">
    <source>
        <dbReference type="ARBA" id="ARBA00022729"/>
    </source>
</evidence>
<evidence type="ECO:0000256" key="7">
    <source>
        <dbReference type="ARBA" id="ARBA00023157"/>
    </source>
</evidence>
<organism evidence="13 14">
    <name type="scientific">Pocillopora meandrina</name>
    <dbReference type="NCBI Taxonomy" id="46732"/>
    <lineage>
        <taxon>Eukaryota</taxon>
        <taxon>Metazoa</taxon>
        <taxon>Cnidaria</taxon>
        <taxon>Anthozoa</taxon>
        <taxon>Hexacorallia</taxon>
        <taxon>Scleractinia</taxon>
        <taxon>Astrocoeniina</taxon>
        <taxon>Pocilloporidae</taxon>
        <taxon>Pocillopora</taxon>
    </lineage>
</organism>
<dbReference type="Pfam" id="PF23708">
    <property type="entry name" value="CILP_5th"/>
    <property type="match status" value="1"/>
</dbReference>
<feature type="non-terminal residue" evidence="13">
    <location>
        <position position="1"/>
    </location>
</feature>
<dbReference type="FunFam" id="2.10.25.10:FF:000255">
    <property type="entry name" value="Sushi, nidogen and EGF-like domains 1"/>
    <property type="match status" value="1"/>
</dbReference>
<keyword evidence="2" id="KW-1003">Cell membrane</keyword>
<dbReference type="PROSITE" id="PS50835">
    <property type="entry name" value="IG_LIKE"/>
    <property type="match status" value="1"/>
</dbReference>
<evidence type="ECO:0000256" key="10">
    <source>
        <dbReference type="PROSITE-ProRule" id="PRU00076"/>
    </source>
</evidence>
<feature type="domain" description="Ig-like" evidence="12">
    <location>
        <begin position="116"/>
        <end position="197"/>
    </location>
</feature>
<dbReference type="Gene3D" id="2.60.40.10">
    <property type="entry name" value="Immunoglobulins"/>
    <property type="match status" value="1"/>
</dbReference>
<dbReference type="PROSITE" id="PS50026">
    <property type="entry name" value="EGF_3"/>
    <property type="match status" value="3"/>
</dbReference>
<dbReference type="InterPro" id="IPR056256">
    <property type="entry name" value="CILP-1/2_b-sand_dom2"/>
</dbReference>
<evidence type="ECO:0000313" key="13">
    <source>
        <dbReference type="EMBL" id="CAH3120821.1"/>
    </source>
</evidence>
<evidence type="ECO:0000256" key="2">
    <source>
        <dbReference type="ARBA" id="ARBA00022475"/>
    </source>
</evidence>
<keyword evidence="9" id="KW-0393">Immunoglobulin domain</keyword>
<dbReference type="InterPro" id="IPR001881">
    <property type="entry name" value="EGF-like_Ca-bd_dom"/>
</dbReference>
<evidence type="ECO:0008006" key="15">
    <source>
        <dbReference type="Google" id="ProtNLM"/>
    </source>
</evidence>
<keyword evidence="4" id="KW-0732">Signal</keyword>
<dbReference type="InterPro" id="IPR003598">
    <property type="entry name" value="Ig_sub2"/>
</dbReference>
<protein>
    <recommendedName>
        <fullName evidence="15">Cartilage intermediate layer protein 2</fullName>
    </recommendedName>
</protein>
<dbReference type="GO" id="GO:0005886">
    <property type="term" value="C:plasma membrane"/>
    <property type="evidence" value="ECO:0007669"/>
    <property type="project" value="UniProtKB-SubCell"/>
</dbReference>
<reference evidence="13 14" key="1">
    <citation type="submission" date="2022-05" db="EMBL/GenBank/DDBJ databases">
        <authorList>
            <consortium name="Genoscope - CEA"/>
            <person name="William W."/>
        </authorList>
    </citation>
    <scope>NUCLEOTIDE SEQUENCE [LARGE SCALE GENOMIC DNA]</scope>
</reference>
<dbReference type="AlphaFoldDB" id="A0AAU9WPD1"/>
<feature type="domain" description="EGF-like" evidence="11">
    <location>
        <begin position="39"/>
        <end position="76"/>
    </location>
</feature>
<dbReference type="Gene3D" id="2.10.25.10">
    <property type="entry name" value="Laminin"/>
    <property type="match status" value="3"/>
</dbReference>
<dbReference type="InterPro" id="IPR003599">
    <property type="entry name" value="Ig_sub"/>
</dbReference>
<keyword evidence="3 10" id="KW-0245">EGF-like domain</keyword>
<dbReference type="CDD" id="cd00054">
    <property type="entry name" value="EGF_CA"/>
    <property type="match status" value="3"/>
</dbReference>
<dbReference type="Pfam" id="PF23591">
    <property type="entry name" value="CILP"/>
    <property type="match status" value="1"/>
</dbReference>
<dbReference type="InterPro" id="IPR013783">
    <property type="entry name" value="Ig-like_fold"/>
</dbReference>
<keyword evidence="8" id="KW-0325">Glycoprotein</keyword>
<comment type="caution">
    <text evidence="13">The sequence shown here is derived from an EMBL/GenBank/DDBJ whole genome shotgun (WGS) entry which is preliminary data.</text>
</comment>
<dbReference type="InterPro" id="IPR036179">
    <property type="entry name" value="Ig-like_dom_sf"/>
</dbReference>
<dbReference type="InterPro" id="IPR000742">
    <property type="entry name" value="EGF"/>
</dbReference>
<keyword evidence="14" id="KW-1185">Reference proteome</keyword>
<evidence type="ECO:0000256" key="8">
    <source>
        <dbReference type="ARBA" id="ARBA00023180"/>
    </source>
</evidence>
<dbReference type="InterPro" id="IPR051830">
    <property type="entry name" value="NOTCH_homolog"/>
</dbReference>
<feature type="domain" description="EGF-like" evidence="11">
    <location>
        <begin position="1"/>
        <end position="37"/>
    </location>
</feature>
<evidence type="ECO:0000259" key="11">
    <source>
        <dbReference type="PROSITE" id="PS50026"/>
    </source>
</evidence>
<evidence type="ECO:0000256" key="9">
    <source>
        <dbReference type="ARBA" id="ARBA00023319"/>
    </source>
</evidence>
<keyword evidence="6" id="KW-0472">Membrane</keyword>
<dbReference type="PROSITE" id="PS00022">
    <property type="entry name" value="EGF_1"/>
    <property type="match status" value="3"/>
</dbReference>
<comment type="subcellular location">
    <subcellularLocation>
        <location evidence="1">Cell membrane</location>
    </subcellularLocation>
</comment>
<name>A0AAU9WPD1_9CNID</name>
<keyword evidence="5" id="KW-0677">Repeat</keyword>
<sequence>VVDPCIPNPCQNGGSCSSQGSTFSCGCRSQYTGRRCEILNGACAQKPCQNGGTCYSLGNKMHFCFCKPQFTGRSCEKVNCNARPCRNGGTCLSVERRSFCKCPAGITGNLCEGEIPVVTKDPQDSIRMEGDGITLCCQATGKPTPVYEWFHNSAPLLHQLRNRNLRLSRLSSRDSGSYQCRAKNKFGATVSNEATLTVVPGNREDSCNPIPRTKVVSLPEGCTEDSSGSNSVNVGTCSNEACVKRNQRHAGSCGGHDSTRQCCSPASMSDSRVSCKSGIKFNIQKVSKCACADCAVSKVVVRGKVVDPMGNPLWRGEMTVSNDVGSRYYTDRRGNFKILVKSGTKRIVLTVKDNFQGLLEDTTKVFELHEGQVSFYTIVLQKKPPVIKFPANNKKSVPLGGSGGRPNFVDLDIPANAFLTADGRVYTGEITATIGVIDPRSQADMTAAPGDFSAINDNGEEVALGSVGMLRQVFTDSNGNQLSLGKNISVRIDADLLDIPNGVTVYQWYLSKETGRWVKFGVLRPEQGGSSRPKRRERARKFFVSEITPNVPLDNINWDYVTVVSYVRITAPSGTVVSRIGLSDNGLQYTSYRQDTVPASGTLCILSLRDKRAILQAERDGAPLIPRQPTGFPLLVNPEIIDGSSVGNVFKIQSFRFTSTKVDDRGPIYLRGEDGRCSQRRANDFAFEFRDANAGQSFHWESIRIDDPSDPRLWQVRPDEICFVKALVVGTKPDSVIYVGSVGKAPGQSDVEYGYTAEKSATVGGEGVVCLEYRCNEGSSGQYQTHLQFLTLTGSCTVQGLNNVLNGAQNGCTVPPASSSSQERNFCVPHLVGGDAGLYSGDTGVAKNRCLTGNQQYNSGRPTTTNLNPTVTIRCR</sequence>
<dbReference type="Pfam" id="PF00008">
    <property type="entry name" value="EGF"/>
    <property type="match status" value="2"/>
</dbReference>
<dbReference type="PANTHER" id="PTHR24033:SF224">
    <property type="entry name" value="C-TYPE LECTIN"/>
    <property type="match status" value="1"/>
</dbReference>
<gene>
    <name evidence="13" type="ORF">PMEA_00008908</name>
</gene>
<dbReference type="SUPFAM" id="SSF48726">
    <property type="entry name" value="Immunoglobulin"/>
    <property type="match status" value="1"/>
</dbReference>
<dbReference type="EMBL" id="CALNXJ010000018">
    <property type="protein sequence ID" value="CAH3120821.1"/>
    <property type="molecule type" value="Genomic_DNA"/>
</dbReference>
<evidence type="ECO:0000256" key="6">
    <source>
        <dbReference type="ARBA" id="ARBA00023136"/>
    </source>
</evidence>
<evidence type="ECO:0000256" key="3">
    <source>
        <dbReference type="ARBA" id="ARBA00022536"/>
    </source>
</evidence>
<dbReference type="SMART" id="SM00408">
    <property type="entry name" value="IGc2"/>
    <property type="match status" value="1"/>
</dbReference>